<dbReference type="InterPro" id="IPR004119">
    <property type="entry name" value="EcKL"/>
</dbReference>
<dbReference type="OMA" id="IYVCKRF"/>
<feature type="compositionally biased region" description="Acidic residues" evidence="1">
    <location>
        <begin position="616"/>
        <end position="634"/>
    </location>
</feature>
<accession>A0A553N9I0</accession>
<gene>
    <name evidence="2" type="ORF">TCAL_14946</name>
</gene>
<feature type="region of interest" description="Disordered" evidence="1">
    <location>
        <begin position="329"/>
        <end position="384"/>
    </location>
</feature>
<dbReference type="EMBL" id="VCGU01000459">
    <property type="protein sequence ID" value="TRY62092.1"/>
    <property type="molecule type" value="Genomic_DNA"/>
</dbReference>
<dbReference type="PANTHER" id="PTHR11012:SF30">
    <property type="entry name" value="PROTEIN KINASE-LIKE DOMAIN-CONTAINING"/>
    <property type="match status" value="1"/>
</dbReference>
<dbReference type="PANTHER" id="PTHR11012">
    <property type="entry name" value="PROTEIN KINASE-LIKE DOMAIN-CONTAINING"/>
    <property type="match status" value="1"/>
</dbReference>
<feature type="region of interest" description="Disordered" evidence="1">
    <location>
        <begin position="614"/>
        <end position="634"/>
    </location>
</feature>
<feature type="compositionally biased region" description="Basic residues" evidence="1">
    <location>
        <begin position="363"/>
        <end position="378"/>
    </location>
</feature>
<keyword evidence="3" id="KW-1185">Reference proteome</keyword>
<name>A0A553N9I0_TIGCA</name>
<sequence length="634" mass="72852">MVYIYVCKRFKVTMEMGGGRDSEWVNNLLQFYCKHSRITAILERAEINPKKRTTVCSYDSSTECYKINIVYKDSKGSEHELKWVIKVTRSDVNEVADQLLRHEKQVFSRLIGDLMNTVKQRSAGRSEGSRVSFRDLLMTPQFIYDETSHQADIMRNLLVLDNLEEKDFFSHKPGPMNLGHMKVVVKTIAKFHAVSLTYKQVLYSSLLNQEAQLKANRKIDEIIMEGDNRILTGTQGLFARFPFLANRKITMAHLLDNRKTFMDMFEKFLSIHAEESHLLDIFEYIRISADDILLLDENKDLGIEDNDALKSITLGILESRSFLFRYEDDEHKENEKKKKSSKLQRSQSERIKDRSRSEDTRHVKAHAHHNHPHAHHAHAKESKKPIKQIPGANHAKCPKLENKSGLTSPGVVSGGLVRNKFLQNVIGRSKDDEKVPLTGRKSGRVQKDRDPNQSPKRSALVNAKYVTYGPITRDLAVVLWTCPMALVRRYYLIKMVECYAEALGIALGQLGIDSDCFGVKYQQLLLSFQNEMLYGFLVSVLLAMATTSPEDLEKDQGSDSSDSQSELPDSRYLPLTQERVRFMLDLMKDIGSYVESKDFEQGLPITNFARYHELWSMEDDDEDDEESEEDEESE</sequence>
<dbReference type="Proteomes" id="UP000318571">
    <property type="component" value="Chromosome 8"/>
</dbReference>
<organism evidence="2 3">
    <name type="scientific">Tigriopus californicus</name>
    <name type="common">Marine copepod</name>
    <dbReference type="NCBI Taxonomy" id="6832"/>
    <lineage>
        <taxon>Eukaryota</taxon>
        <taxon>Metazoa</taxon>
        <taxon>Ecdysozoa</taxon>
        <taxon>Arthropoda</taxon>
        <taxon>Crustacea</taxon>
        <taxon>Multicrustacea</taxon>
        <taxon>Hexanauplia</taxon>
        <taxon>Copepoda</taxon>
        <taxon>Harpacticoida</taxon>
        <taxon>Harpacticidae</taxon>
        <taxon>Tigriopus</taxon>
    </lineage>
</organism>
<feature type="compositionally biased region" description="Basic and acidic residues" evidence="1">
    <location>
        <begin position="347"/>
        <end position="362"/>
    </location>
</feature>
<evidence type="ECO:0000256" key="1">
    <source>
        <dbReference type="SAM" id="MobiDB-lite"/>
    </source>
</evidence>
<proteinExistence type="predicted"/>
<evidence type="ECO:0000313" key="2">
    <source>
        <dbReference type="EMBL" id="TRY62092.1"/>
    </source>
</evidence>
<reference evidence="2 3" key="1">
    <citation type="journal article" date="2018" name="Nat. Ecol. Evol.">
        <title>Genomic signatures of mitonuclear coevolution across populations of Tigriopus californicus.</title>
        <authorList>
            <person name="Barreto F.S."/>
            <person name="Watson E.T."/>
            <person name="Lima T.G."/>
            <person name="Willett C.S."/>
            <person name="Edmands S."/>
            <person name="Li W."/>
            <person name="Burton R.S."/>
        </authorList>
    </citation>
    <scope>NUCLEOTIDE SEQUENCE [LARGE SCALE GENOMIC DNA]</scope>
    <source>
        <strain evidence="2 3">San Diego</strain>
    </source>
</reference>
<dbReference type="Pfam" id="PF02958">
    <property type="entry name" value="EcKL"/>
    <property type="match status" value="1"/>
</dbReference>
<feature type="compositionally biased region" description="Low complexity" evidence="1">
    <location>
        <begin position="558"/>
        <end position="567"/>
    </location>
</feature>
<dbReference type="AlphaFoldDB" id="A0A553N9I0"/>
<evidence type="ECO:0000313" key="3">
    <source>
        <dbReference type="Proteomes" id="UP000318571"/>
    </source>
</evidence>
<protein>
    <submittedName>
        <fullName evidence="2">Uncharacterized protein</fullName>
    </submittedName>
</protein>
<dbReference type="OrthoDB" id="191037at2759"/>
<comment type="caution">
    <text evidence="2">The sequence shown here is derived from an EMBL/GenBank/DDBJ whole genome shotgun (WGS) entry which is preliminary data.</text>
</comment>
<feature type="region of interest" description="Disordered" evidence="1">
    <location>
        <begin position="549"/>
        <end position="570"/>
    </location>
</feature>
<feature type="region of interest" description="Disordered" evidence="1">
    <location>
        <begin position="432"/>
        <end position="457"/>
    </location>
</feature>